<dbReference type="EMBL" id="JARKIB010000877">
    <property type="protein sequence ID" value="KAJ7689764.1"/>
    <property type="molecule type" value="Genomic_DNA"/>
</dbReference>
<sequence length="219" mass="23852">MPRASRSTPHRAFVCAIPTRLYDGHLPLCVEALARSVTPALLLSSLARLRRLCSMSRLGRRARFGWSYAASCLLLSRAHTRCYDVHFTARSRVFRTGPAGGGRSLLALLGVTVVVWLPSRVFSPAPIARPHSVVQCVLGVFGSRVVCLFFSSCGRGLGRFWDGALLRRIPHVIPPSLPLHALVLCGFSNLFGASPLRSYSIVRRAALRLSCSSCRGAVL</sequence>
<evidence type="ECO:0000313" key="1">
    <source>
        <dbReference type="EMBL" id="KAJ7689764.1"/>
    </source>
</evidence>
<protein>
    <submittedName>
        <fullName evidence="1">Uncharacterized protein</fullName>
    </submittedName>
</protein>
<accession>A0AAD7DER4</accession>
<gene>
    <name evidence="1" type="ORF">B0H16DRAFT_1656161</name>
</gene>
<organism evidence="1 2">
    <name type="scientific">Mycena metata</name>
    <dbReference type="NCBI Taxonomy" id="1033252"/>
    <lineage>
        <taxon>Eukaryota</taxon>
        <taxon>Fungi</taxon>
        <taxon>Dikarya</taxon>
        <taxon>Basidiomycota</taxon>
        <taxon>Agaricomycotina</taxon>
        <taxon>Agaricomycetes</taxon>
        <taxon>Agaricomycetidae</taxon>
        <taxon>Agaricales</taxon>
        <taxon>Marasmiineae</taxon>
        <taxon>Mycenaceae</taxon>
        <taxon>Mycena</taxon>
    </lineage>
</organism>
<name>A0AAD7DER4_9AGAR</name>
<dbReference type="Proteomes" id="UP001215598">
    <property type="component" value="Unassembled WGS sequence"/>
</dbReference>
<comment type="caution">
    <text evidence="1">The sequence shown here is derived from an EMBL/GenBank/DDBJ whole genome shotgun (WGS) entry which is preliminary data.</text>
</comment>
<reference evidence="1" key="1">
    <citation type="submission" date="2023-03" db="EMBL/GenBank/DDBJ databases">
        <title>Massive genome expansion in bonnet fungi (Mycena s.s.) driven by repeated elements and novel gene families across ecological guilds.</title>
        <authorList>
            <consortium name="Lawrence Berkeley National Laboratory"/>
            <person name="Harder C.B."/>
            <person name="Miyauchi S."/>
            <person name="Viragh M."/>
            <person name="Kuo A."/>
            <person name="Thoen E."/>
            <person name="Andreopoulos B."/>
            <person name="Lu D."/>
            <person name="Skrede I."/>
            <person name="Drula E."/>
            <person name="Henrissat B."/>
            <person name="Morin E."/>
            <person name="Kohler A."/>
            <person name="Barry K."/>
            <person name="LaButti K."/>
            <person name="Morin E."/>
            <person name="Salamov A."/>
            <person name="Lipzen A."/>
            <person name="Mereny Z."/>
            <person name="Hegedus B."/>
            <person name="Baldrian P."/>
            <person name="Stursova M."/>
            <person name="Weitz H."/>
            <person name="Taylor A."/>
            <person name="Grigoriev I.V."/>
            <person name="Nagy L.G."/>
            <person name="Martin F."/>
            <person name="Kauserud H."/>
        </authorList>
    </citation>
    <scope>NUCLEOTIDE SEQUENCE</scope>
    <source>
        <strain evidence="1">CBHHK182m</strain>
    </source>
</reference>
<evidence type="ECO:0000313" key="2">
    <source>
        <dbReference type="Proteomes" id="UP001215598"/>
    </source>
</evidence>
<keyword evidence="2" id="KW-1185">Reference proteome</keyword>
<dbReference type="AlphaFoldDB" id="A0AAD7DER4"/>
<proteinExistence type="predicted"/>